<dbReference type="EnsemblMetazoa" id="Aqu2.1.44150_001">
    <property type="protein sequence ID" value="Aqu2.1.44150_001"/>
    <property type="gene ID" value="Aqu2.1.44150"/>
</dbReference>
<protein>
    <submittedName>
        <fullName evidence="1">Uncharacterized protein</fullName>
    </submittedName>
</protein>
<dbReference type="AlphaFoldDB" id="A0A1X7VWB3"/>
<name>A0A1X7VWB3_AMPQE</name>
<proteinExistence type="predicted"/>
<evidence type="ECO:0000313" key="1">
    <source>
        <dbReference type="EnsemblMetazoa" id="Aqu2.1.44150_001"/>
    </source>
</evidence>
<accession>A0A1X7VWB3</accession>
<organism evidence="1">
    <name type="scientific">Amphimedon queenslandica</name>
    <name type="common">Sponge</name>
    <dbReference type="NCBI Taxonomy" id="400682"/>
    <lineage>
        <taxon>Eukaryota</taxon>
        <taxon>Metazoa</taxon>
        <taxon>Porifera</taxon>
        <taxon>Demospongiae</taxon>
        <taxon>Heteroscleromorpha</taxon>
        <taxon>Haplosclerida</taxon>
        <taxon>Niphatidae</taxon>
        <taxon>Amphimedon</taxon>
    </lineage>
</organism>
<sequence length="494" mass="57146">MSWIGSSLIAHIAREDRGRVVGVEDSLNIEPNKLKWYRITRLHQLGVPALFVDLSKNISAELMIATQTVGVNTNSYHTIVYIPTALFDKRRLNDTEVLAAQLDHFHNLLFYVSSCPHTKLILVLPSIKRVQQSPVQRSWIRAFERLLLSRNSGITSASLVSVGETCGPWSDPLYDFIASNSLSSCCWYISDLTKKLYLYINSEEKEWKPAEDCPQDFDTVSSLKVKERQMEDWRESYTKYLSLQTQNVTVGHYLMFNSHYRWGAKAQANKMSYIADWYLSAMRYTQSNLTIFHDHLEQGFQNRLILYSQGRTVFVKVKSLNKRISHDQRFYMTFNYLLDHPEIYQIVMTDIRDTVFKSDPMRAMSMIGDYLFIDNDGPFYFRVSDLKWLKQMTEVCYEWSPFLEETLFMYGCFDNGFIGGSRQMMLSVLSHMIVLLNKADISSVCDQVTANIVAHGFFYESMYAGYPLTSGFMTGITGPQGICIKHKPREIKRV</sequence>
<dbReference type="OrthoDB" id="6324577at2759"/>
<reference evidence="1" key="1">
    <citation type="submission" date="2017-05" db="UniProtKB">
        <authorList>
            <consortium name="EnsemblMetazoa"/>
        </authorList>
    </citation>
    <scope>IDENTIFICATION</scope>
</reference>
<dbReference type="InParanoid" id="A0A1X7VWB3"/>